<accession>A0AAN1BME7</accession>
<dbReference type="Proteomes" id="UP000194159">
    <property type="component" value="Plasmid pRetNXC12e"/>
</dbReference>
<dbReference type="RefSeq" id="WP_086084189.1">
    <property type="nucleotide sequence ID" value="NZ_CP020911.1"/>
</dbReference>
<dbReference type="PROSITE" id="PS51257">
    <property type="entry name" value="PROKAR_LIPOPROTEIN"/>
    <property type="match status" value="1"/>
</dbReference>
<proteinExistence type="predicted"/>
<evidence type="ECO:0000313" key="1">
    <source>
        <dbReference type="EMBL" id="ARQ13869.1"/>
    </source>
</evidence>
<dbReference type="EMBL" id="CP020911">
    <property type="protein sequence ID" value="ARQ13869.1"/>
    <property type="molecule type" value="Genomic_DNA"/>
</dbReference>
<organism evidence="1 2">
    <name type="scientific">Rhizobium etli</name>
    <dbReference type="NCBI Taxonomy" id="29449"/>
    <lineage>
        <taxon>Bacteria</taxon>
        <taxon>Pseudomonadati</taxon>
        <taxon>Pseudomonadota</taxon>
        <taxon>Alphaproteobacteria</taxon>
        <taxon>Hyphomicrobiales</taxon>
        <taxon>Rhizobiaceae</taxon>
        <taxon>Rhizobium/Agrobacterium group</taxon>
        <taxon>Rhizobium</taxon>
    </lineage>
</organism>
<reference evidence="1 2" key="1">
    <citation type="submission" date="2017-04" db="EMBL/GenBank/DDBJ databases">
        <title>Complete genome sequences of Rhizobium genomic linages associated to common bean (phaseolus vulgaris).</title>
        <authorList>
            <person name="Santamaria R.I."/>
            <person name="Bustos P."/>
            <person name="Perez-Carrascal O."/>
            <person name="Martinez-Flores I."/>
            <person name="Juarez S."/>
            <person name="Lozano L."/>
            <person name="Miranda F."/>
            <person name="Vinuesa P."/>
            <person name="Martinez-Romero E."/>
            <person name="Cevallos M.A."/>
            <person name="Romero D."/>
            <person name="Davila G."/>
            <person name="Gonzalez V."/>
        </authorList>
    </citation>
    <scope>NUCLEOTIDE SEQUENCE [LARGE SCALE GENOMIC DNA]</scope>
    <source>
        <strain evidence="1 2">NXC12</strain>
        <plasmid evidence="2">pretnxc12e</plasmid>
    </source>
</reference>
<gene>
    <name evidence="1" type="primary">virB7</name>
    <name evidence="1" type="ORF">NXC12_PE00273</name>
</gene>
<name>A0AAN1BME7_RHIET</name>
<keyword evidence="1" id="KW-0449">Lipoprotein</keyword>
<geneLocation type="plasmid" evidence="2">
    <name>pretnxc12e</name>
</geneLocation>
<evidence type="ECO:0000313" key="2">
    <source>
        <dbReference type="Proteomes" id="UP000194159"/>
    </source>
</evidence>
<dbReference type="AlphaFoldDB" id="A0AAN1BME7"/>
<sequence length="94" mass="10183">MIRMPLLFVLTVVLVGCGSISHPLPKCDGYSRRPLNRSMWQWQGDGQAKSPATSAVHMESVNKSASYAEEHGSAVPAAFANFDVAGSYRPCEGR</sequence>
<keyword evidence="1" id="KW-0614">Plasmid</keyword>
<protein>
    <submittedName>
        <fullName evidence="1">Type IV secretion system lipoprotein VirB7</fullName>
    </submittedName>
</protein>